<feature type="region of interest" description="Disordered" evidence="2">
    <location>
        <begin position="144"/>
        <end position="163"/>
    </location>
</feature>
<feature type="domain" description="CzcB-like barrel-sandwich hybrid" evidence="5">
    <location>
        <begin position="88"/>
        <end position="221"/>
    </location>
</feature>
<dbReference type="InterPro" id="IPR058792">
    <property type="entry name" value="Beta-barrel_RND_2"/>
</dbReference>
<sequence>MEGRPGFKRLLRALASTSGVLLIIVITALSIQALQQQAGADHNDSSGEAALLPVSTLALQPESGFTTTARLTGRLHPAREVALAFEPAGRVVDIEVALGDAVSEGQILARLDTRRLLARRAEIQAQLDETAIALELARLEEDRQQSLRESDLNTRQALDRSRTERRRMEAMLSGLHAGLAGVDADIDDSALRAPFAGRITEKHIELGAMLAGSTPAFQLMDHRRLEALIGVPASKAAALVQAGETVTLNSRGQDFTGTVRSLIPEIDASRQTATLIVDVDNGNGLIPGQLVEWKTETLIEEPGYWVPTTALASGERGLWSLLVAEPDSNGIAIVRRASVEYLHGNGSHVFVRGTVNSGALVITEGAHRIVPGQRVQLLRQATP</sequence>
<dbReference type="Proteomes" id="UP001205843">
    <property type="component" value="Unassembled WGS sequence"/>
</dbReference>
<feature type="domain" description="CusB-like beta-barrel" evidence="4">
    <location>
        <begin position="235"/>
        <end position="293"/>
    </location>
</feature>
<dbReference type="SUPFAM" id="SSF111369">
    <property type="entry name" value="HlyD-like secretion proteins"/>
    <property type="match status" value="1"/>
</dbReference>
<evidence type="ECO:0000259" key="4">
    <source>
        <dbReference type="Pfam" id="PF25954"/>
    </source>
</evidence>
<dbReference type="Gene3D" id="1.10.287.470">
    <property type="entry name" value="Helix hairpin bin"/>
    <property type="match status" value="1"/>
</dbReference>
<evidence type="ECO:0000313" key="6">
    <source>
        <dbReference type="EMBL" id="MCP1675373.1"/>
    </source>
</evidence>
<dbReference type="EMBL" id="JALJXV010000006">
    <property type="protein sequence ID" value="MCP1675373.1"/>
    <property type="molecule type" value="Genomic_DNA"/>
</dbReference>
<dbReference type="NCBIfam" id="TIGR01730">
    <property type="entry name" value="RND_mfp"/>
    <property type="match status" value="1"/>
</dbReference>
<dbReference type="Pfam" id="PF25973">
    <property type="entry name" value="BSH_CzcB"/>
    <property type="match status" value="1"/>
</dbReference>
<dbReference type="InterPro" id="IPR006143">
    <property type="entry name" value="RND_pump_MFP"/>
</dbReference>
<dbReference type="InterPro" id="IPR058647">
    <property type="entry name" value="BSH_CzcB-like"/>
</dbReference>
<evidence type="ECO:0000259" key="5">
    <source>
        <dbReference type="Pfam" id="PF25973"/>
    </source>
</evidence>
<comment type="similarity">
    <text evidence="1">Belongs to the membrane fusion protein (MFP) (TC 8.A.1) family.</text>
</comment>
<proteinExistence type="inferred from homology"/>
<keyword evidence="3" id="KW-0812">Transmembrane</keyword>
<organism evidence="6 7">
    <name type="scientific">Natronocella acetinitrilica</name>
    <dbReference type="NCBI Taxonomy" id="414046"/>
    <lineage>
        <taxon>Bacteria</taxon>
        <taxon>Pseudomonadati</taxon>
        <taxon>Pseudomonadota</taxon>
        <taxon>Gammaproteobacteria</taxon>
        <taxon>Chromatiales</taxon>
        <taxon>Ectothiorhodospiraceae</taxon>
        <taxon>Natronocella</taxon>
    </lineage>
</organism>
<keyword evidence="7" id="KW-1185">Reference proteome</keyword>
<dbReference type="RefSeq" id="WP_253478773.1">
    <property type="nucleotide sequence ID" value="NZ_JALJXV010000006.1"/>
</dbReference>
<accession>A0AAE3G6P3</accession>
<feature type="transmembrane region" description="Helical" evidence="3">
    <location>
        <begin position="12"/>
        <end position="34"/>
    </location>
</feature>
<keyword evidence="3" id="KW-1133">Transmembrane helix</keyword>
<dbReference type="Gene3D" id="2.40.420.20">
    <property type="match status" value="1"/>
</dbReference>
<dbReference type="GO" id="GO:0015562">
    <property type="term" value="F:efflux transmembrane transporter activity"/>
    <property type="evidence" value="ECO:0007669"/>
    <property type="project" value="TreeGrafter"/>
</dbReference>
<keyword evidence="3" id="KW-0472">Membrane</keyword>
<dbReference type="Gene3D" id="2.40.50.100">
    <property type="match status" value="1"/>
</dbReference>
<gene>
    <name evidence="6" type="ORF">J2T57_002523</name>
</gene>
<evidence type="ECO:0000256" key="1">
    <source>
        <dbReference type="ARBA" id="ARBA00009477"/>
    </source>
</evidence>
<reference evidence="6" key="1">
    <citation type="submission" date="2022-03" db="EMBL/GenBank/DDBJ databases">
        <title>Genomic Encyclopedia of Type Strains, Phase III (KMG-III): the genomes of soil and plant-associated and newly described type strains.</title>
        <authorList>
            <person name="Whitman W."/>
        </authorList>
    </citation>
    <scope>NUCLEOTIDE SEQUENCE</scope>
    <source>
        <strain evidence="6">ANL 6-2</strain>
    </source>
</reference>
<dbReference type="PANTHER" id="PTHR30469:SF11">
    <property type="entry name" value="BLL4320 PROTEIN"/>
    <property type="match status" value="1"/>
</dbReference>
<dbReference type="Gene3D" id="2.40.30.170">
    <property type="match status" value="1"/>
</dbReference>
<evidence type="ECO:0000256" key="3">
    <source>
        <dbReference type="SAM" id="Phobius"/>
    </source>
</evidence>
<evidence type="ECO:0000313" key="7">
    <source>
        <dbReference type="Proteomes" id="UP001205843"/>
    </source>
</evidence>
<dbReference type="AlphaFoldDB" id="A0AAE3G6P3"/>
<dbReference type="GO" id="GO:1990281">
    <property type="term" value="C:efflux pump complex"/>
    <property type="evidence" value="ECO:0007669"/>
    <property type="project" value="TreeGrafter"/>
</dbReference>
<dbReference type="PANTHER" id="PTHR30469">
    <property type="entry name" value="MULTIDRUG RESISTANCE PROTEIN MDTA"/>
    <property type="match status" value="1"/>
</dbReference>
<name>A0AAE3G6P3_9GAMM</name>
<evidence type="ECO:0000256" key="2">
    <source>
        <dbReference type="SAM" id="MobiDB-lite"/>
    </source>
</evidence>
<comment type="caution">
    <text evidence="6">The sequence shown here is derived from an EMBL/GenBank/DDBJ whole genome shotgun (WGS) entry which is preliminary data.</text>
</comment>
<dbReference type="Pfam" id="PF25954">
    <property type="entry name" value="Beta-barrel_RND_2"/>
    <property type="match status" value="1"/>
</dbReference>
<protein>
    <submittedName>
        <fullName evidence="6">RND family efflux transporter MFP subunit</fullName>
    </submittedName>
</protein>